<protein>
    <submittedName>
        <fullName evidence="1">Uncharacterized protein</fullName>
    </submittedName>
</protein>
<dbReference type="Proteomes" id="UP000265520">
    <property type="component" value="Unassembled WGS sequence"/>
</dbReference>
<accession>A0A392TUI7</accession>
<reference evidence="1 2" key="1">
    <citation type="journal article" date="2018" name="Front. Plant Sci.">
        <title>Red Clover (Trifolium pratense) and Zigzag Clover (T. medium) - A Picture of Genomic Similarities and Differences.</title>
        <authorList>
            <person name="Dluhosova J."/>
            <person name="Istvanek J."/>
            <person name="Nedelnik J."/>
            <person name="Repkova J."/>
        </authorList>
    </citation>
    <scope>NUCLEOTIDE SEQUENCE [LARGE SCALE GENOMIC DNA]</scope>
    <source>
        <strain evidence="2">cv. 10/8</strain>
        <tissue evidence="1">Leaf</tissue>
    </source>
</reference>
<name>A0A392TUI7_9FABA</name>
<dbReference type="AlphaFoldDB" id="A0A392TUI7"/>
<evidence type="ECO:0000313" key="2">
    <source>
        <dbReference type="Proteomes" id="UP000265520"/>
    </source>
</evidence>
<evidence type="ECO:0000313" key="1">
    <source>
        <dbReference type="EMBL" id="MCI64742.1"/>
    </source>
</evidence>
<keyword evidence="2" id="KW-1185">Reference proteome</keyword>
<proteinExistence type="predicted"/>
<comment type="caution">
    <text evidence="1">The sequence shown here is derived from an EMBL/GenBank/DDBJ whole genome shotgun (WGS) entry which is preliminary data.</text>
</comment>
<sequence>MELEVDENDLKAAGAEIFV</sequence>
<organism evidence="1 2">
    <name type="scientific">Trifolium medium</name>
    <dbReference type="NCBI Taxonomy" id="97028"/>
    <lineage>
        <taxon>Eukaryota</taxon>
        <taxon>Viridiplantae</taxon>
        <taxon>Streptophyta</taxon>
        <taxon>Embryophyta</taxon>
        <taxon>Tracheophyta</taxon>
        <taxon>Spermatophyta</taxon>
        <taxon>Magnoliopsida</taxon>
        <taxon>eudicotyledons</taxon>
        <taxon>Gunneridae</taxon>
        <taxon>Pentapetalae</taxon>
        <taxon>rosids</taxon>
        <taxon>fabids</taxon>
        <taxon>Fabales</taxon>
        <taxon>Fabaceae</taxon>
        <taxon>Papilionoideae</taxon>
        <taxon>50 kb inversion clade</taxon>
        <taxon>NPAAA clade</taxon>
        <taxon>Hologalegina</taxon>
        <taxon>IRL clade</taxon>
        <taxon>Trifolieae</taxon>
        <taxon>Trifolium</taxon>
    </lineage>
</organism>
<dbReference type="EMBL" id="LXQA010662351">
    <property type="protein sequence ID" value="MCI64742.1"/>
    <property type="molecule type" value="Genomic_DNA"/>
</dbReference>
<feature type="non-terminal residue" evidence="1">
    <location>
        <position position="19"/>
    </location>
</feature>